<dbReference type="NCBIfam" id="NF001860">
    <property type="entry name" value="PRK00595.1"/>
    <property type="match status" value="1"/>
</dbReference>
<protein>
    <recommendedName>
        <fullName evidence="4 5">Large ribosomal subunit protein bL33</fullName>
    </recommendedName>
</protein>
<evidence type="ECO:0000256" key="3">
    <source>
        <dbReference type="ARBA" id="ARBA00023274"/>
    </source>
</evidence>
<evidence type="ECO:0000313" key="6">
    <source>
        <dbReference type="EMBL" id="OWK43406.1"/>
    </source>
</evidence>
<dbReference type="GO" id="GO:0006412">
    <property type="term" value="P:translation"/>
    <property type="evidence" value="ECO:0007669"/>
    <property type="project" value="UniProtKB-UniRule"/>
</dbReference>
<dbReference type="PANTHER" id="PTHR43168:SF2">
    <property type="entry name" value="LARGE RIBOSOMAL SUBUNIT PROTEIN BL33C"/>
    <property type="match status" value="1"/>
</dbReference>
<dbReference type="InterPro" id="IPR038584">
    <property type="entry name" value="Ribosomal_bL33_sf"/>
</dbReference>
<dbReference type="EMBL" id="NIDE01000004">
    <property type="protein sequence ID" value="OWK43406.1"/>
    <property type="molecule type" value="Genomic_DNA"/>
</dbReference>
<dbReference type="Proteomes" id="UP000214646">
    <property type="component" value="Unassembled WGS sequence"/>
</dbReference>
<dbReference type="AlphaFoldDB" id="A0A225E072"/>
<dbReference type="OrthoDB" id="197660at2"/>
<dbReference type="PANTHER" id="PTHR43168">
    <property type="entry name" value="50S RIBOSOMAL PROTEIN L33, CHLOROPLASTIC"/>
    <property type="match status" value="1"/>
</dbReference>
<sequence length="56" mass="6538">MAKGKEARGIIKLQSSESSHCYFTQKNRNNSKERIQLKKFDPVVRKHVMYKEAGKL</sequence>
<dbReference type="InterPro" id="IPR011332">
    <property type="entry name" value="Ribosomal_zn-bd"/>
</dbReference>
<evidence type="ECO:0000256" key="4">
    <source>
        <dbReference type="ARBA" id="ARBA00035176"/>
    </source>
</evidence>
<dbReference type="GO" id="GO:1990904">
    <property type="term" value="C:ribonucleoprotein complex"/>
    <property type="evidence" value="ECO:0007669"/>
    <property type="project" value="UniProtKB-KW"/>
</dbReference>
<keyword evidence="3 5" id="KW-0687">Ribonucleoprotein</keyword>
<evidence type="ECO:0000256" key="5">
    <source>
        <dbReference type="HAMAP-Rule" id="MF_00294"/>
    </source>
</evidence>
<dbReference type="GO" id="GO:0005840">
    <property type="term" value="C:ribosome"/>
    <property type="evidence" value="ECO:0007669"/>
    <property type="project" value="UniProtKB-KW"/>
</dbReference>
<accession>A0A225E072</accession>
<dbReference type="NCBIfam" id="TIGR01023">
    <property type="entry name" value="rpmG_bact"/>
    <property type="match status" value="1"/>
</dbReference>
<dbReference type="GO" id="GO:0005737">
    <property type="term" value="C:cytoplasm"/>
    <property type="evidence" value="ECO:0007669"/>
    <property type="project" value="UniProtKB-ARBA"/>
</dbReference>
<dbReference type="Gene3D" id="2.20.28.120">
    <property type="entry name" value="Ribosomal protein L33"/>
    <property type="match status" value="1"/>
</dbReference>
<keyword evidence="2 5" id="KW-0689">Ribosomal protein</keyword>
<dbReference type="Pfam" id="PF00471">
    <property type="entry name" value="Ribosomal_L33"/>
    <property type="match status" value="1"/>
</dbReference>
<dbReference type="HAMAP" id="MF_00294">
    <property type="entry name" value="Ribosomal_bL33"/>
    <property type="match status" value="1"/>
</dbReference>
<evidence type="ECO:0000313" key="7">
    <source>
        <dbReference type="Proteomes" id="UP000214646"/>
    </source>
</evidence>
<proteinExistence type="inferred from homology"/>
<name>A0A225E072_9BACT</name>
<dbReference type="SUPFAM" id="SSF57829">
    <property type="entry name" value="Zn-binding ribosomal proteins"/>
    <property type="match status" value="1"/>
</dbReference>
<dbReference type="GO" id="GO:0003735">
    <property type="term" value="F:structural constituent of ribosome"/>
    <property type="evidence" value="ECO:0007669"/>
    <property type="project" value="InterPro"/>
</dbReference>
<gene>
    <name evidence="5" type="primary">rpmG</name>
    <name evidence="6" type="ORF">FRUB_03005</name>
</gene>
<comment type="caution">
    <text evidence="6">The sequence shown here is derived from an EMBL/GenBank/DDBJ whole genome shotgun (WGS) entry which is preliminary data.</text>
</comment>
<reference evidence="7" key="1">
    <citation type="submission" date="2017-06" db="EMBL/GenBank/DDBJ databases">
        <title>Genome analysis of Fimbriiglobus ruber SP5, the first member of the order Planctomycetales with confirmed chitinolytic capability.</title>
        <authorList>
            <person name="Ravin N.V."/>
            <person name="Rakitin A.L."/>
            <person name="Ivanova A.A."/>
            <person name="Beletsky A.V."/>
            <person name="Kulichevskaya I.S."/>
            <person name="Mardanov A.V."/>
            <person name="Dedysh S.N."/>
        </authorList>
    </citation>
    <scope>NUCLEOTIDE SEQUENCE [LARGE SCALE GENOMIC DNA]</scope>
    <source>
        <strain evidence="7">SP5</strain>
    </source>
</reference>
<keyword evidence="7" id="KW-1185">Reference proteome</keyword>
<dbReference type="InterPro" id="IPR001705">
    <property type="entry name" value="Ribosomal_bL33"/>
</dbReference>
<evidence type="ECO:0000256" key="1">
    <source>
        <dbReference type="ARBA" id="ARBA00007596"/>
    </source>
</evidence>
<evidence type="ECO:0000256" key="2">
    <source>
        <dbReference type="ARBA" id="ARBA00022980"/>
    </source>
</evidence>
<dbReference type="RefSeq" id="WP_088254249.1">
    <property type="nucleotide sequence ID" value="NZ_NIDE01000004.1"/>
</dbReference>
<organism evidence="6 7">
    <name type="scientific">Fimbriiglobus ruber</name>
    <dbReference type="NCBI Taxonomy" id="1908690"/>
    <lineage>
        <taxon>Bacteria</taxon>
        <taxon>Pseudomonadati</taxon>
        <taxon>Planctomycetota</taxon>
        <taxon>Planctomycetia</taxon>
        <taxon>Gemmatales</taxon>
        <taxon>Gemmataceae</taxon>
        <taxon>Fimbriiglobus</taxon>
    </lineage>
</organism>
<comment type="similarity">
    <text evidence="1 5">Belongs to the bacterial ribosomal protein bL33 family.</text>
</comment>